<protein>
    <recommendedName>
        <fullName evidence="3 11">FAD:protein FMN transferase</fullName>
        <ecNumber evidence="2 11">2.7.1.180</ecNumber>
    </recommendedName>
    <alternativeName>
        <fullName evidence="9 11">Flavin transferase</fullName>
    </alternativeName>
</protein>
<dbReference type="PIRSF" id="PIRSF006268">
    <property type="entry name" value="ApbE"/>
    <property type="match status" value="1"/>
</dbReference>
<keyword evidence="4 11" id="KW-0285">Flavoprotein</keyword>
<dbReference type="PANTHER" id="PTHR30040">
    <property type="entry name" value="THIAMINE BIOSYNTHESIS LIPOPROTEIN APBE"/>
    <property type="match status" value="1"/>
</dbReference>
<keyword evidence="7 11" id="KW-0274">FAD</keyword>
<dbReference type="InterPro" id="IPR003374">
    <property type="entry name" value="ApbE-like_sf"/>
</dbReference>
<evidence type="ECO:0000313" key="14">
    <source>
        <dbReference type="Proteomes" id="UP000829517"/>
    </source>
</evidence>
<sequence>MGSLKSNWGFSLIFILSLFFIGCSQTESEPNFKTEQGYALGTTYTIKYEIENDSVSLKPQIEAVFDTVNKSMSTYLPTSDISAINRGDTTVVVDKYFVEVFMKAKEVWRKTGGFFDPTIGALANAWGFGPEMAIDHMEAHEVDSLLQLTGFNKVFMSEGHTVVKKNKDIYLDFNALAKGYTIDLIGRMFDENGVDNYLIELGGEILTRGNSKKTNKIKNWVVAIDSPVQDNEQRVLIAKVQLKDKAMATSGNYRKFRVDKETGEHYVHIINPLTGYPQKSNVLSVSVVAKTCMVADAYATALMVMPLDKAKELLKETPEIEAYMISADRDGDLVEYKTKGFQELLIE</sequence>
<dbReference type="EC" id="2.7.1.180" evidence="2 11"/>
<name>A0ABS9J5Y0_9FLAO</name>
<proteinExistence type="inferred from homology"/>
<dbReference type="SUPFAM" id="SSF143631">
    <property type="entry name" value="ApbE-like"/>
    <property type="match status" value="1"/>
</dbReference>
<comment type="similarity">
    <text evidence="11 12">Belongs to the ApbE family.</text>
</comment>
<reference evidence="13 14" key="1">
    <citation type="submission" date="2021-01" db="EMBL/GenBank/DDBJ databases">
        <title>Genome sequencing of Joostella atrarenae M1-2 (= KCTC 23194).</title>
        <authorList>
            <person name="Zakaria M.R."/>
            <person name="Lam M.Q."/>
            <person name="Chong C.S."/>
        </authorList>
    </citation>
    <scope>NUCLEOTIDE SEQUENCE [LARGE SCALE GENOMIC DNA]</scope>
    <source>
        <strain evidence="13 14">M1-2</strain>
    </source>
</reference>
<evidence type="ECO:0000256" key="2">
    <source>
        <dbReference type="ARBA" id="ARBA00011955"/>
    </source>
</evidence>
<dbReference type="PANTHER" id="PTHR30040:SF2">
    <property type="entry name" value="FAD:PROTEIN FMN TRANSFERASE"/>
    <property type="match status" value="1"/>
</dbReference>
<keyword evidence="12" id="KW-0997">Cell inner membrane</keyword>
<organism evidence="13 14">
    <name type="scientific">Joostella atrarenae</name>
    <dbReference type="NCBI Taxonomy" id="679257"/>
    <lineage>
        <taxon>Bacteria</taxon>
        <taxon>Pseudomonadati</taxon>
        <taxon>Bacteroidota</taxon>
        <taxon>Flavobacteriia</taxon>
        <taxon>Flavobacteriales</taxon>
        <taxon>Flavobacteriaceae</taxon>
        <taxon>Joostella</taxon>
    </lineage>
</organism>
<evidence type="ECO:0000256" key="3">
    <source>
        <dbReference type="ARBA" id="ARBA00016337"/>
    </source>
</evidence>
<dbReference type="Gene3D" id="3.10.520.10">
    <property type="entry name" value="ApbE-like domains"/>
    <property type="match status" value="1"/>
</dbReference>
<evidence type="ECO:0000256" key="9">
    <source>
        <dbReference type="ARBA" id="ARBA00031306"/>
    </source>
</evidence>
<evidence type="ECO:0000256" key="10">
    <source>
        <dbReference type="ARBA" id="ARBA00048540"/>
    </source>
</evidence>
<dbReference type="InterPro" id="IPR024932">
    <property type="entry name" value="ApbE"/>
</dbReference>
<dbReference type="GO" id="GO:0016740">
    <property type="term" value="F:transferase activity"/>
    <property type="evidence" value="ECO:0007669"/>
    <property type="project" value="UniProtKB-KW"/>
</dbReference>
<evidence type="ECO:0000256" key="5">
    <source>
        <dbReference type="ARBA" id="ARBA00022679"/>
    </source>
</evidence>
<comment type="subcellular location">
    <subcellularLocation>
        <location evidence="12">Cell inner membrane</location>
        <topology evidence="12">Lipid-anchor</topology>
        <orientation evidence="12">Periplasmic side</orientation>
    </subcellularLocation>
</comment>
<evidence type="ECO:0000256" key="11">
    <source>
        <dbReference type="PIRNR" id="PIRNR006268"/>
    </source>
</evidence>
<evidence type="ECO:0000256" key="6">
    <source>
        <dbReference type="ARBA" id="ARBA00022723"/>
    </source>
</evidence>
<evidence type="ECO:0000256" key="8">
    <source>
        <dbReference type="ARBA" id="ARBA00022842"/>
    </source>
</evidence>
<accession>A0ABS9J5Y0</accession>
<comment type="catalytic activity">
    <reaction evidence="10 11 12">
        <text>L-threonyl-[protein] + FAD = FMN-L-threonyl-[protein] + AMP + H(+)</text>
        <dbReference type="Rhea" id="RHEA:36847"/>
        <dbReference type="Rhea" id="RHEA-COMP:11060"/>
        <dbReference type="Rhea" id="RHEA-COMP:11061"/>
        <dbReference type="ChEBI" id="CHEBI:15378"/>
        <dbReference type="ChEBI" id="CHEBI:30013"/>
        <dbReference type="ChEBI" id="CHEBI:57692"/>
        <dbReference type="ChEBI" id="CHEBI:74257"/>
        <dbReference type="ChEBI" id="CHEBI:456215"/>
        <dbReference type="EC" id="2.7.1.180"/>
    </reaction>
</comment>
<comment type="cofactor">
    <cofactor evidence="1 12">
        <name>Mg(2+)</name>
        <dbReference type="ChEBI" id="CHEBI:18420"/>
    </cofactor>
</comment>
<evidence type="ECO:0000256" key="12">
    <source>
        <dbReference type="RuleBase" id="RU363002"/>
    </source>
</evidence>
<dbReference type="RefSeq" id="WP_236959783.1">
    <property type="nucleotide sequence ID" value="NZ_JAETXX010000010.1"/>
</dbReference>
<gene>
    <name evidence="13" type="ORF">JM658_13365</name>
</gene>
<keyword evidence="5 11" id="KW-0808">Transferase</keyword>
<evidence type="ECO:0000256" key="4">
    <source>
        <dbReference type="ARBA" id="ARBA00022630"/>
    </source>
</evidence>
<keyword evidence="6 11" id="KW-0479">Metal-binding</keyword>
<dbReference type="Proteomes" id="UP000829517">
    <property type="component" value="Unassembled WGS sequence"/>
</dbReference>
<evidence type="ECO:0000313" key="13">
    <source>
        <dbReference type="EMBL" id="MCF8715819.1"/>
    </source>
</evidence>
<dbReference type="EMBL" id="JAETXX010000010">
    <property type="protein sequence ID" value="MCF8715819.1"/>
    <property type="molecule type" value="Genomic_DNA"/>
</dbReference>
<comment type="caution">
    <text evidence="13">The sequence shown here is derived from an EMBL/GenBank/DDBJ whole genome shotgun (WGS) entry which is preliminary data.</text>
</comment>
<dbReference type="PROSITE" id="PS51257">
    <property type="entry name" value="PROKAR_LIPOPROTEIN"/>
    <property type="match status" value="1"/>
</dbReference>
<keyword evidence="12" id="KW-1003">Cell membrane</keyword>
<evidence type="ECO:0000256" key="7">
    <source>
        <dbReference type="ARBA" id="ARBA00022827"/>
    </source>
</evidence>
<comment type="function">
    <text evidence="12">Flavin transferase that catalyzes the transfer of the FMN moiety of FAD and its covalent binding to the hydroxyl group of a threonine residue in a target flavoprotein.</text>
</comment>
<keyword evidence="12" id="KW-0472">Membrane</keyword>
<dbReference type="Pfam" id="PF02424">
    <property type="entry name" value="ApbE"/>
    <property type="match status" value="1"/>
</dbReference>
<evidence type="ECO:0000256" key="1">
    <source>
        <dbReference type="ARBA" id="ARBA00001946"/>
    </source>
</evidence>
<keyword evidence="8 11" id="KW-0460">Magnesium</keyword>
<keyword evidence="12" id="KW-0449">Lipoprotein</keyword>
<keyword evidence="14" id="KW-1185">Reference proteome</keyword>